<evidence type="ECO:0000313" key="2">
    <source>
        <dbReference type="Proteomes" id="UP000217289"/>
    </source>
</evidence>
<evidence type="ECO:0000313" key="1">
    <source>
        <dbReference type="EMBL" id="ATB29319.1"/>
    </source>
</evidence>
<name>A0A250IBV1_9BACT</name>
<reference evidence="1 2" key="1">
    <citation type="submission" date="2017-06" db="EMBL/GenBank/DDBJ databases">
        <authorList>
            <person name="Kim H.J."/>
            <person name="Triplett B.A."/>
        </authorList>
    </citation>
    <scope>NUCLEOTIDE SEQUENCE [LARGE SCALE GENOMIC DNA]</scope>
    <source>
        <strain evidence="1 2">DSM 14713</strain>
    </source>
</reference>
<dbReference type="RefSeq" id="WP_095977896.1">
    <property type="nucleotide sequence ID" value="NZ_CP022163.1"/>
</dbReference>
<accession>A0A250IBV1</accession>
<gene>
    <name evidence="1" type="ORF">MEBOL_002768</name>
</gene>
<evidence type="ECO:0008006" key="3">
    <source>
        <dbReference type="Google" id="ProtNLM"/>
    </source>
</evidence>
<protein>
    <recommendedName>
        <fullName evidence="3">Lipoprotein</fullName>
    </recommendedName>
</protein>
<dbReference type="KEGG" id="mbd:MEBOL_002768"/>
<dbReference type="Proteomes" id="UP000217289">
    <property type="component" value="Chromosome"/>
</dbReference>
<keyword evidence="2" id="KW-1185">Reference proteome</keyword>
<dbReference type="OrthoDB" id="5485078at2"/>
<proteinExistence type="predicted"/>
<dbReference type="EMBL" id="CP022163">
    <property type="protein sequence ID" value="ATB29319.1"/>
    <property type="molecule type" value="Genomic_DNA"/>
</dbReference>
<organism evidence="1 2">
    <name type="scientific">Melittangium boletus DSM 14713</name>
    <dbReference type="NCBI Taxonomy" id="1294270"/>
    <lineage>
        <taxon>Bacteria</taxon>
        <taxon>Pseudomonadati</taxon>
        <taxon>Myxococcota</taxon>
        <taxon>Myxococcia</taxon>
        <taxon>Myxococcales</taxon>
        <taxon>Cystobacterineae</taxon>
        <taxon>Archangiaceae</taxon>
        <taxon>Melittangium</taxon>
    </lineage>
</organism>
<dbReference type="PROSITE" id="PS51257">
    <property type="entry name" value="PROKAR_LIPOPROTEIN"/>
    <property type="match status" value="1"/>
</dbReference>
<sequence>MHARPLVLLLAGLGTACAHTDPRLWDAALGLDRPDRTAQAEETLNHAGAEGIDVLLRTARAGGESTALQAVLLTQPCPALYLGLHPGHRERDTRSPSLSAARLLARRALAEPPLLQRLVSSPEPFERQLAFASLAGEPTTLLATLPRLEHEHDARVLMSAEQALSCAGFVRTTTASAASPEALRAGQRRLEEWMKARLPERRCDTPADMKGEQQEGLATGAWSVAGWGSSGHEFTLHLETDQGVRVNLGPACALAMYDALAHRGVYLSGLVLPLGTEAWLSRDIRQEAARRAITDLSHYPESQRNRIAAELVNAGHEVPVNVAFQADNTFAQAEELEAAARQKQPGARPSIERYVFCRGTFGTSGISLLGYVATPEAAQSAYELATRCPGALGEATTALVRLEDTRAVELLGPALENPGFARDELILALLEHATPAVHEKLRALEAGGSQEAAGILQRMRERADEPR</sequence>
<dbReference type="AlphaFoldDB" id="A0A250IBV1"/>